<organism evidence="1 2">
    <name type="scientific">Microbacterium dextranolyticum</name>
    <dbReference type="NCBI Taxonomy" id="36806"/>
    <lineage>
        <taxon>Bacteria</taxon>
        <taxon>Bacillati</taxon>
        <taxon>Actinomycetota</taxon>
        <taxon>Actinomycetes</taxon>
        <taxon>Micrococcales</taxon>
        <taxon>Microbacteriaceae</taxon>
        <taxon>Microbacterium</taxon>
    </lineage>
</organism>
<dbReference type="Pfam" id="PF08282">
    <property type="entry name" value="Hydrolase_3"/>
    <property type="match status" value="1"/>
</dbReference>
<dbReference type="GO" id="GO:0005829">
    <property type="term" value="C:cytosol"/>
    <property type="evidence" value="ECO:0007669"/>
    <property type="project" value="TreeGrafter"/>
</dbReference>
<dbReference type="InterPro" id="IPR036412">
    <property type="entry name" value="HAD-like_sf"/>
</dbReference>
<evidence type="ECO:0000313" key="1">
    <source>
        <dbReference type="EMBL" id="GLJ95124.1"/>
    </source>
</evidence>
<reference evidence="1" key="1">
    <citation type="journal article" date="2014" name="Int. J. Syst. Evol. Microbiol.">
        <title>Complete genome sequence of Corynebacterium casei LMG S-19264T (=DSM 44701T), isolated from a smear-ripened cheese.</title>
        <authorList>
            <consortium name="US DOE Joint Genome Institute (JGI-PGF)"/>
            <person name="Walter F."/>
            <person name="Albersmeier A."/>
            <person name="Kalinowski J."/>
            <person name="Ruckert C."/>
        </authorList>
    </citation>
    <scope>NUCLEOTIDE SEQUENCE</scope>
    <source>
        <strain evidence="1">VKM Ac-1940</strain>
    </source>
</reference>
<dbReference type="InterPro" id="IPR023214">
    <property type="entry name" value="HAD_sf"/>
</dbReference>
<dbReference type="AlphaFoldDB" id="A0A9W6HMH9"/>
<dbReference type="GO" id="GO:0016791">
    <property type="term" value="F:phosphatase activity"/>
    <property type="evidence" value="ECO:0007669"/>
    <property type="project" value="TreeGrafter"/>
</dbReference>
<dbReference type="Proteomes" id="UP001142291">
    <property type="component" value="Unassembled WGS sequence"/>
</dbReference>
<gene>
    <name evidence="1" type="ORF">GCM10017591_11860</name>
</gene>
<dbReference type="GO" id="GO:0000287">
    <property type="term" value="F:magnesium ion binding"/>
    <property type="evidence" value="ECO:0007669"/>
    <property type="project" value="TreeGrafter"/>
</dbReference>
<proteinExistence type="predicted"/>
<dbReference type="Gene3D" id="3.30.1240.10">
    <property type="match status" value="1"/>
</dbReference>
<dbReference type="EMBL" id="BSER01000008">
    <property type="protein sequence ID" value="GLJ95124.1"/>
    <property type="molecule type" value="Genomic_DNA"/>
</dbReference>
<comment type="caution">
    <text evidence="1">The sequence shown here is derived from an EMBL/GenBank/DDBJ whole genome shotgun (WGS) entry which is preliminary data.</text>
</comment>
<reference evidence="1" key="2">
    <citation type="submission" date="2023-01" db="EMBL/GenBank/DDBJ databases">
        <authorList>
            <person name="Sun Q."/>
            <person name="Evtushenko L."/>
        </authorList>
    </citation>
    <scope>NUCLEOTIDE SEQUENCE</scope>
    <source>
        <strain evidence="1">VKM Ac-1940</strain>
    </source>
</reference>
<accession>A0A9W6HMH9</accession>
<dbReference type="Gene3D" id="3.40.50.1000">
    <property type="entry name" value="HAD superfamily/HAD-like"/>
    <property type="match status" value="1"/>
</dbReference>
<keyword evidence="2" id="KW-1185">Reference proteome</keyword>
<protein>
    <submittedName>
        <fullName evidence="1">Haloacid dehalogenase</fullName>
    </submittedName>
</protein>
<dbReference type="PANTHER" id="PTHR10000:SF8">
    <property type="entry name" value="HAD SUPERFAMILY HYDROLASE-LIKE, TYPE 3"/>
    <property type="match status" value="1"/>
</dbReference>
<evidence type="ECO:0000313" key="2">
    <source>
        <dbReference type="Proteomes" id="UP001142291"/>
    </source>
</evidence>
<dbReference type="PANTHER" id="PTHR10000">
    <property type="entry name" value="PHOSPHOSERINE PHOSPHATASE"/>
    <property type="match status" value="1"/>
</dbReference>
<dbReference type="SUPFAM" id="SSF56784">
    <property type="entry name" value="HAD-like"/>
    <property type="match status" value="1"/>
</dbReference>
<name>A0A9W6HMH9_9MICO</name>
<sequence length="319" mass="34208">MTGAPADVAGDGSDEAMLPATGSIEVVAPVDAAHLVEDLAEEAENPATPTVPLLIALDVDGTVLREDETLSPGIVEAIAHAHRAGHEVMLATGRSWEGTRGIQHVLELAPEYAVCSNGAVIMKRVDGAGTGDEDIAYERFHIETFDPTEVVALLRDHLPDAKYLVELADGERLYTEFMDDWNLVHARRVEFAELVAQPVCRVVVVSPDDTDEDFVDLVARIGLNKVSYAVGWSAWLDIAPQGVDKSTALERVRGWLGIAPERVLVMGDGRNDVGMFRWAQAHGGRAIAMGQGPDEVRREAGEITASVHAGGVADVLRAL</sequence>